<gene>
    <name evidence="3" type="ORF">L687_08895</name>
</gene>
<feature type="domain" description="Histidine kinase/HSP90-like ATPase" evidence="2">
    <location>
        <begin position="14"/>
        <end position="128"/>
    </location>
</feature>
<organism evidence="3 4">
    <name type="scientific">Microbacterium maritypicum MF109</name>
    <dbReference type="NCBI Taxonomy" id="1333857"/>
    <lineage>
        <taxon>Bacteria</taxon>
        <taxon>Bacillati</taxon>
        <taxon>Actinomycetota</taxon>
        <taxon>Actinomycetes</taxon>
        <taxon>Micrococcales</taxon>
        <taxon>Microbacteriaceae</taxon>
        <taxon>Microbacterium</taxon>
    </lineage>
</organism>
<keyword evidence="1" id="KW-0723">Serine/threonine-protein kinase</keyword>
<sequence length="144" mass="15441">MAAEPPGFHIDGRAELALVDRVLDELDRLWIRAPGIPAEDRTLFTLALSEVATNIAQHSRGIDVTMSVDVRASDGALHAEVVDSAEPATIDWDGVVMPEQASENGRGLALAQAALDEFSHSATARGNTWGLVRRLQAHPNDPSI</sequence>
<dbReference type="CDD" id="cd16936">
    <property type="entry name" value="HATPase_RsbW-like"/>
    <property type="match status" value="1"/>
</dbReference>
<dbReference type="PANTHER" id="PTHR35526:SF3">
    <property type="entry name" value="ANTI-SIGMA-F FACTOR RSBW"/>
    <property type="match status" value="1"/>
</dbReference>
<dbReference type="AlphaFoldDB" id="T5KB84"/>
<name>T5KB84_MICMQ</name>
<dbReference type="EMBL" id="ATAO01000250">
    <property type="protein sequence ID" value="EQM72787.1"/>
    <property type="molecule type" value="Genomic_DNA"/>
</dbReference>
<keyword evidence="1" id="KW-0808">Transferase</keyword>
<reference evidence="3 4" key="1">
    <citation type="journal article" date="2013" name="Genome Announc.">
        <title>Whole-genome sequences of five oyster-associated bacteria show potential for crude oil hydrocarbon degradation.</title>
        <authorList>
            <person name="Chauhan A."/>
            <person name="Green S."/>
            <person name="Pathak A."/>
            <person name="Thomas J."/>
            <person name="Venkatramanan R."/>
        </authorList>
    </citation>
    <scope>NUCLEOTIDE SEQUENCE [LARGE SCALE GENOMIC DNA]</scope>
    <source>
        <strain evidence="3 4">MF109</strain>
    </source>
</reference>
<evidence type="ECO:0000313" key="4">
    <source>
        <dbReference type="Proteomes" id="UP000016033"/>
    </source>
</evidence>
<evidence type="ECO:0000259" key="2">
    <source>
        <dbReference type="Pfam" id="PF13581"/>
    </source>
</evidence>
<comment type="caution">
    <text evidence="3">The sequence shown here is derived from an EMBL/GenBank/DDBJ whole genome shotgun (WGS) entry which is preliminary data.</text>
</comment>
<dbReference type="InterPro" id="IPR036890">
    <property type="entry name" value="HATPase_C_sf"/>
</dbReference>
<dbReference type="Gene3D" id="3.30.565.10">
    <property type="entry name" value="Histidine kinase-like ATPase, C-terminal domain"/>
    <property type="match status" value="1"/>
</dbReference>
<dbReference type="Proteomes" id="UP000016033">
    <property type="component" value="Unassembled WGS sequence"/>
</dbReference>
<dbReference type="Pfam" id="PF13581">
    <property type="entry name" value="HATPase_c_2"/>
    <property type="match status" value="1"/>
</dbReference>
<accession>T5KB84</accession>
<evidence type="ECO:0000313" key="3">
    <source>
        <dbReference type="EMBL" id="EQM72787.1"/>
    </source>
</evidence>
<dbReference type="PATRIC" id="fig|1333857.3.peg.3803"/>
<dbReference type="GO" id="GO:0004674">
    <property type="term" value="F:protein serine/threonine kinase activity"/>
    <property type="evidence" value="ECO:0007669"/>
    <property type="project" value="UniProtKB-KW"/>
</dbReference>
<evidence type="ECO:0000256" key="1">
    <source>
        <dbReference type="ARBA" id="ARBA00022527"/>
    </source>
</evidence>
<keyword evidence="1" id="KW-0418">Kinase</keyword>
<dbReference type="InterPro" id="IPR003594">
    <property type="entry name" value="HATPase_dom"/>
</dbReference>
<dbReference type="PANTHER" id="PTHR35526">
    <property type="entry name" value="ANTI-SIGMA-F FACTOR RSBW-RELATED"/>
    <property type="match status" value="1"/>
</dbReference>
<dbReference type="RefSeq" id="WP_021201692.1">
    <property type="nucleotide sequence ID" value="NZ_ATAO01000250.1"/>
</dbReference>
<protein>
    <recommendedName>
        <fullName evidence="2">Histidine kinase/HSP90-like ATPase domain-containing protein</fullName>
    </recommendedName>
</protein>
<proteinExistence type="predicted"/>
<dbReference type="InterPro" id="IPR050267">
    <property type="entry name" value="Anti-sigma-factor_SerPK"/>
</dbReference>